<evidence type="ECO:0000256" key="1">
    <source>
        <dbReference type="SAM" id="MobiDB-lite"/>
    </source>
</evidence>
<reference evidence="2" key="2">
    <citation type="journal article" date="2015" name="Data Brief">
        <title>Shoot transcriptome of the giant reed, Arundo donax.</title>
        <authorList>
            <person name="Barrero R.A."/>
            <person name="Guerrero F.D."/>
            <person name="Moolhuijzen P."/>
            <person name="Goolsby J.A."/>
            <person name="Tidwell J."/>
            <person name="Bellgard S.E."/>
            <person name="Bellgard M.I."/>
        </authorList>
    </citation>
    <scope>NUCLEOTIDE SEQUENCE</scope>
    <source>
        <tissue evidence="2">Shoot tissue taken approximately 20 cm above the soil surface</tissue>
    </source>
</reference>
<reference evidence="2" key="1">
    <citation type="submission" date="2014-09" db="EMBL/GenBank/DDBJ databases">
        <authorList>
            <person name="Magalhaes I.L.F."/>
            <person name="Oliveira U."/>
            <person name="Santos F.R."/>
            <person name="Vidigal T.H.D.A."/>
            <person name="Brescovit A.D."/>
            <person name="Santos A.J."/>
        </authorList>
    </citation>
    <scope>NUCLEOTIDE SEQUENCE</scope>
    <source>
        <tissue evidence="2">Shoot tissue taken approximately 20 cm above the soil surface</tissue>
    </source>
</reference>
<feature type="region of interest" description="Disordered" evidence="1">
    <location>
        <begin position="35"/>
        <end position="61"/>
    </location>
</feature>
<dbReference type="AlphaFoldDB" id="A0A0A8Y4L7"/>
<evidence type="ECO:0000313" key="2">
    <source>
        <dbReference type="EMBL" id="JAD18937.1"/>
    </source>
</evidence>
<dbReference type="EMBL" id="GBRH01278958">
    <property type="protein sequence ID" value="JAD18937.1"/>
    <property type="molecule type" value="Transcribed_RNA"/>
</dbReference>
<organism evidence="2">
    <name type="scientific">Arundo donax</name>
    <name type="common">Giant reed</name>
    <name type="synonym">Donax arundinaceus</name>
    <dbReference type="NCBI Taxonomy" id="35708"/>
    <lineage>
        <taxon>Eukaryota</taxon>
        <taxon>Viridiplantae</taxon>
        <taxon>Streptophyta</taxon>
        <taxon>Embryophyta</taxon>
        <taxon>Tracheophyta</taxon>
        <taxon>Spermatophyta</taxon>
        <taxon>Magnoliopsida</taxon>
        <taxon>Liliopsida</taxon>
        <taxon>Poales</taxon>
        <taxon>Poaceae</taxon>
        <taxon>PACMAD clade</taxon>
        <taxon>Arundinoideae</taxon>
        <taxon>Arundineae</taxon>
        <taxon>Arundo</taxon>
    </lineage>
</organism>
<accession>A0A0A8Y4L7</accession>
<sequence length="61" mass="7143">MTAADTIYWTATTCPLFMHACREICKQVGQKLEQRSQLSSPLQRHHQGIEEMAQRERERVL</sequence>
<feature type="compositionally biased region" description="Basic and acidic residues" evidence="1">
    <location>
        <begin position="47"/>
        <end position="61"/>
    </location>
</feature>
<proteinExistence type="predicted"/>
<protein>
    <submittedName>
        <fullName evidence="2">Uncharacterized protein</fullName>
    </submittedName>
</protein>
<name>A0A0A8Y4L7_ARUDO</name>